<dbReference type="RefSeq" id="WP_159429604.1">
    <property type="nucleotide sequence ID" value="NZ_FRAI01000016.1"/>
</dbReference>
<keyword evidence="1" id="KW-0472">Membrane</keyword>
<feature type="transmembrane region" description="Helical" evidence="1">
    <location>
        <begin position="6"/>
        <end position="25"/>
    </location>
</feature>
<name>A0A1M6PTE3_9FIRM</name>
<organism evidence="2 3">
    <name type="scientific">Anaerobranca californiensis DSM 14826</name>
    <dbReference type="NCBI Taxonomy" id="1120989"/>
    <lineage>
        <taxon>Bacteria</taxon>
        <taxon>Bacillati</taxon>
        <taxon>Bacillota</taxon>
        <taxon>Clostridia</taxon>
        <taxon>Eubacteriales</taxon>
        <taxon>Proteinivoracaceae</taxon>
        <taxon>Anaerobranca</taxon>
    </lineage>
</organism>
<dbReference type="Proteomes" id="UP000243547">
    <property type="component" value="Unassembled WGS sequence"/>
</dbReference>
<evidence type="ECO:0000313" key="3">
    <source>
        <dbReference type="Proteomes" id="UP000243547"/>
    </source>
</evidence>
<sequence>MLCYIDFLVFKIAIISVYNFLYFVGKINREYFGGKIMDNSEIAWILSQIGNLLEIKVD</sequence>
<dbReference type="EMBL" id="FRAI01000016">
    <property type="protein sequence ID" value="SHK11217.1"/>
    <property type="molecule type" value="Genomic_DNA"/>
</dbReference>
<protein>
    <submittedName>
        <fullName evidence="2">Uncharacterized protein</fullName>
    </submittedName>
</protein>
<dbReference type="STRING" id="1120989.SAMN02745227_01552"/>
<dbReference type="AlphaFoldDB" id="A0A1M6PTE3"/>
<keyword evidence="1" id="KW-0812">Transmembrane</keyword>
<evidence type="ECO:0000256" key="1">
    <source>
        <dbReference type="SAM" id="Phobius"/>
    </source>
</evidence>
<evidence type="ECO:0000313" key="2">
    <source>
        <dbReference type="EMBL" id="SHK11217.1"/>
    </source>
</evidence>
<accession>A0A1M6PTE3</accession>
<keyword evidence="3" id="KW-1185">Reference proteome</keyword>
<proteinExistence type="predicted"/>
<reference evidence="3" key="1">
    <citation type="submission" date="2016-11" db="EMBL/GenBank/DDBJ databases">
        <authorList>
            <person name="Varghese N."/>
            <person name="Submissions S."/>
        </authorList>
    </citation>
    <scope>NUCLEOTIDE SEQUENCE [LARGE SCALE GENOMIC DNA]</scope>
    <source>
        <strain evidence="3">DSM 14826</strain>
    </source>
</reference>
<gene>
    <name evidence="2" type="ORF">SAMN02745227_01552</name>
</gene>
<keyword evidence="1" id="KW-1133">Transmembrane helix</keyword>